<dbReference type="PROSITE" id="PS50293">
    <property type="entry name" value="TPR_REGION"/>
    <property type="match status" value="1"/>
</dbReference>
<dbReference type="InterPro" id="IPR019734">
    <property type="entry name" value="TPR_rpt"/>
</dbReference>
<comment type="caution">
    <text evidence="3">The sequence shown here is derived from an EMBL/GenBank/DDBJ whole genome shotgun (WGS) entry which is preliminary data.</text>
</comment>
<accession>E6PDP1</accession>
<dbReference type="InterPro" id="IPR011990">
    <property type="entry name" value="TPR-like_helical_dom_sf"/>
</dbReference>
<dbReference type="Pfam" id="PF13432">
    <property type="entry name" value="TPR_16"/>
    <property type="match status" value="1"/>
</dbReference>
<gene>
    <name evidence="3" type="ORF">CARN1_1679</name>
</gene>
<sequence>MRLAFRIRRAGPLALAFALAAAALFFRPLPSSAASESNHSICENGVVAAMPASPKESSDEAPGSAPSRAVTPAQVVAACTAEIESGQYSGADLADIYNDRGLGYRDGGEPTNAIADYNEALSLDPSSVSALVNRGTAFVDLGEYDRALADVDRALQLEPKNLLRKVRAGARRSHSRYRAYTG</sequence>
<reference evidence="3" key="1">
    <citation type="submission" date="2009-10" db="EMBL/GenBank/DDBJ databases">
        <title>Diversity of trophic interactions inside an arsenic-rich microbial ecosystem.</title>
        <authorList>
            <person name="Bertin P.N."/>
            <person name="Heinrich-Salmeron A."/>
            <person name="Pelletier E."/>
            <person name="Goulhen-Chollet F."/>
            <person name="Arsene-Ploetze F."/>
            <person name="Gallien S."/>
            <person name="Calteau A."/>
            <person name="Vallenet D."/>
            <person name="Casiot C."/>
            <person name="Chane-Woon-Ming B."/>
            <person name="Giloteaux L."/>
            <person name="Barakat M."/>
            <person name="Bonnefoy V."/>
            <person name="Bruneel O."/>
            <person name="Chandler M."/>
            <person name="Cleiss J."/>
            <person name="Duran R."/>
            <person name="Elbaz-Poulichet F."/>
            <person name="Fonknechten N."/>
            <person name="Lauga B."/>
            <person name="Mornico D."/>
            <person name="Ortet P."/>
            <person name="Schaeffer C."/>
            <person name="Siguier P."/>
            <person name="Alexander Thil Smith A."/>
            <person name="Van Dorsselaer A."/>
            <person name="Weissenbach J."/>
            <person name="Medigue C."/>
            <person name="Le Paslier D."/>
        </authorList>
    </citation>
    <scope>NUCLEOTIDE SEQUENCE</scope>
</reference>
<keyword evidence="2" id="KW-0802">TPR repeat</keyword>
<dbReference type="SMART" id="SM00028">
    <property type="entry name" value="TPR"/>
    <property type="match status" value="2"/>
</dbReference>
<dbReference type="PANTHER" id="PTHR44858:SF1">
    <property type="entry name" value="UDP-N-ACETYLGLUCOSAMINE--PEPTIDE N-ACETYLGLUCOSAMINYLTRANSFERASE SPINDLY-RELATED"/>
    <property type="match status" value="1"/>
</dbReference>
<dbReference type="PROSITE" id="PS50005">
    <property type="entry name" value="TPR"/>
    <property type="match status" value="2"/>
</dbReference>
<dbReference type="Gene3D" id="1.25.40.10">
    <property type="entry name" value="Tetratricopeptide repeat domain"/>
    <property type="match status" value="1"/>
</dbReference>
<evidence type="ECO:0000256" key="1">
    <source>
        <dbReference type="ARBA" id="ARBA00022737"/>
    </source>
</evidence>
<protein>
    <submittedName>
        <fullName evidence="3">Uncharacterized protein</fullName>
    </submittedName>
</protein>
<evidence type="ECO:0000256" key="2">
    <source>
        <dbReference type="ARBA" id="ARBA00022803"/>
    </source>
</evidence>
<dbReference type="InterPro" id="IPR050498">
    <property type="entry name" value="Ycf3"/>
</dbReference>
<dbReference type="PANTHER" id="PTHR44858">
    <property type="entry name" value="TETRATRICOPEPTIDE REPEAT PROTEIN 6"/>
    <property type="match status" value="1"/>
</dbReference>
<keyword evidence="1" id="KW-0677">Repeat</keyword>
<organism evidence="3">
    <name type="scientific">mine drainage metagenome</name>
    <dbReference type="NCBI Taxonomy" id="410659"/>
    <lineage>
        <taxon>unclassified sequences</taxon>
        <taxon>metagenomes</taxon>
        <taxon>ecological metagenomes</taxon>
    </lineage>
</organism>
<dbReference type="AlphaFoldDB" id="E6PDP1"/>
<proteinExistence type="predicted"/>
<dbReference type="SUPFAM" id="SSF48452">
    <property type="entry name" value="TPR-like"/>
    <property type="match status" value="1"/>
</dbReference>
<dbReference type="EMBL" id="CABL01000002">
    <property type="protein sequence ID" value="CBH74576.1"/>
    <property type="molecule type" value="Genomic_DNA"/>
</dbReference>
<evidence type="ECO:0000313" key="3">
    <source>
        <dbReference type="EMBL" id="CBH74576.1"/>
    </source>
</evidence>
<name>E6PDP1_9ZZZZ</name>